<evidence type="ECO:0000313" key="17">
    <source>
        <dbReference type="Proteomes" id="UP000694568"/>
    </source>
</evidence>
<evidence type="ECO:0000256" key="12">
    <source>
        <dbReference type="SAM" id="Phobius"/>
    </source>
</evidence>
<dbReference type="InterPro" id="IPR027357">
    <property type="entry name" value="DOCKER_dom"/>
</dbReference>
<dbReference type="InterPro" id="IPR032376">
    <property type="entry name" value="DOCK_N"/>
</dbReference>
<dbReference type="Pfam" id="PF16172">
    <property type="entry name" value="DOCK_N"/>
    <property type="match status" value="1"/>
</dbReference>
<dbReference type="GO" id="GO:0007520">
    <property type="term" value="P:myoblast fusion"/>
    <property type="evidence" value="ECO:0007669"/>
    <property type="project" value="TreeGrafter"/>
</dbReference>
<dbReference type="GO" id="GO:0005085">
    <property type="term" value="F:guanyl-nucleotide exchange factor activity"/>
    <property type="evidence" value="ECO:0007669"/>
    <property type="project" value="UniProtKB-KW"/>
</dbReference>
<dbReference type="PROSITE" id="PS50002">
    <property type="entry name" value="SH3"/>
    <property type="match status" value="1"/>
</dbReference>
<feature type="compositionally biased region" description="Basic residues" evidence="11">
    <location>
        <begin position="1649"/>
        <end position="1658"/>
    </location>
</feature>
<evidence type="ECO:0000256" key="2">
    <source>
        <dbReference type="ARBA" id="ARBA00004496"/>
    </source>
</evidence>
<dbReference type="GO" id="GO:0031267">
    <property type="term" value="F:small GTPase binding"/>
    <property type="evidence" value="ECO:0007669"/>
    <property type="project" value="TreeGrafter"/>
</dbReference>
<dbReference type="PROSITE" id="PS51651">
    <property type="entry name" value="DOCKER"/>
    <property type="match status" value="1"/>
</dbReference>
<dbReference type="SUPFAM" id="SSF50044">
    <property type="entry name" value="SH3-domain"/>
    <property type="match status" value="1"/>
</dbReference>
<keyword evidence="5" id="KW-0597">Phosphoprotein</keyword>
<dbReference type="InterPro" id="IPR043162">
    <property type="entry name" value="DOCK_C_lobe_C"/>
</dbReference>
<dbReference type="Proteomes" id="UP000694568">
    <property type="component" value="Unplaced"/>
</dbReference>
<keyword evidence="10" id="KW-0175">Coiled coil</keyword>
<evidence type="ECO:0000256" key="10">
    <source>
        <dbReference type="SAM" id="Coils"/>
    </source>
</evidence>
<dbReference type="FunFam" id="1.25.40.410:FF:000004">
    <property type="entry name" value="Dedicator of cytokinesis protein 1"/>
    <property type="match status" value="1"/>
</dbReference>
<evidence type="ECO:0000256" key="11">
    <source>
        <dbReference type="SAM" id="MobiDB-lite"/>
    </source>
</evidence>
<feature type="domain" description="SH3" evidence="13">
    <location>
        <begin position="1"/>
        <end position="55"/>
    </location>
</feature>
<reference evidence="16" key="2">
    <citation type="submission" date="2025-09" db="UniProtKB">
        <authorList>
            <consortium name="Ensembl"/>
        </authorList>
    </citation>
    <scope>IDENTIFICATION</scope>
</reference>
<evidence type="ECO:0000256" key="8">
    <source>
        <dbReference type="PROSITE-ProRule" id="PRU00192"/>
    </source>
</evidence>
<dbReference type="SUPFAM" id="SSF48371">
    <property type="entry name" value="ARM repeat"/>
    <property type="match status" value="1"/>
</dbReference>
<keyword evidence="12" id="KW-0812">Transmembrane</keyword>
<evidence type="ECO:0000256" key="5">
    <source>
        <dbReference type="ARBA" id="ARBA00022553"/>
    </source>
</evidence>
<keyword evidence="3 8" id="KW-0728">SH3 domain</keyword>
<dbReference type="InterPro" id="IPR001452">
    <property type="entry name" value="SH3_domain"/>
</dbReference>
<evidence type="ECO:0000256" key="9">
    <source>
        <dbReference type="PROSITE-ProRule" id="PRU00983"/>
    </source>
</evidence>
<keyword evidence="17" id="KW-1185">Reference proteome</keyword>
<dbReference type="InterPro" id="IPR046769">
    <property type="entry name" value="DOCKER_Lobe_A"/>
</dbReference>
<dbReference type="InterPro" id="IPR026791">
    <property type="entry name" value="DOCK"/>
</dbReference>
<gene>
    <name evidence="16" type="primary">dock1</name>
</gene>
<evidence type="ECO:0000256" key="3">
    <source>
        <dbReference type="ARBA" id="ARBA00022443"/>
    </source>
</evidence>
<organism evidence="16 17">
    <name type="scientific">Sander lucioperca</name>
    <name type="common">Pike-perch</name>
    <name type="synonym">Perca lucioperca</name>
    <dbReference type="NCBI Taxonomy" id="283035"/>
    <lineage>
        <taxon>Eukaryota</taxon>
        <taxon>Metazoa</taxon>
        <taxon>Chordata</taxon>
        <taxon>Craniata</taxon>
        <taxon>Vertebrata</taxon>
        <taxon>Euteleostomi</taxon>
        <taxon>Actinopterygii</taxon>
        <taxon>Neopterygii</taxon>
        <taxon>Teleostei</taxon>
        <taxon>Neoteleostei</taxon>
        <taxon>Acanthomorphata</taxon>
        <taxon>Eupercaria</taxon>
        <taxon>Perciformes</taxon>
        <taxon>Percoidei</taxon>
        <taxon>Percidae</taxon>
        <taxon>Luciopercinae</taxon>
        <taxon>Sander</taxon>
    </lineage>
</organism>
<evidence type="ECO:0000256" key="4">
    <source>
        <dbReference type="ARBA" id="ARBA00022490"/>
    </source>
</evidence>
<dbReference type="Ensembl" id="ENSSLUT00000058101.1">
    <property type="protein sequence ID" value="ENSSLUP00000056450.1"/>
    <property type="gene ID" value="ENSSLUG00000019444.1"/>
</dbReference>
<feature type="domain" description="DOCKER" evidence="15">
    <location>
        <begin position="1161"/>
        <end position="1572"/>
    </location>
</feature>
<keyword evidence="12" id="KW-1133">Transmembrane helix</keyword>
<dbReference type="Pfam" id="PF06920">
    <property type="entry name" value="DHR-2_Lobe_A"/>
    <property type="match status" value="1"/>
</dbReference>
<dbReference type="InterPro" id="IPR035892">
    <property type="entry name" value="C2_domain_sf"/>
</dbReference>
<feature type="domain" description="C2 DOCK-type" evidence="14">
    <location>
        <begin position="430"/>
        <end position="618"/>
    </location>
</feature>
<accession>A0A8D0AS19</accession>
<keyword evidence="4" id="KW-0963">Cytoplasm</keyword>
<dbReference type="FunFam" id="1.20.1270.350:FF:000001">
    <property type="entry name" value="dedicator of cytokinesis protein 4"/>
    <property type="match status" value="1"/>
</dbReference>
<comment type="subcellular location">
    <subcellularLocation>
        <location evidence="2">Cytoplasm</location>
    </subcellularLocation>
    <subcellularLocation>
        <location evidence="1">Membrane</location>
    </subcellularLocation>
</comment>
<reference evidence="16" key="1">
    <citation type="submission" date="2025-08" db="UniProtKB">
        <authorList>
            <consortium name="Ensembl"/>
        </authorList>
    </citation>
    <scope>IDENTIFICATION</scope>
</reference>
<dbReference type="InterPro" id="IPR042455">
    <property type="entry name" value="DOCK_N_sub1"/>
</dbReference>
<dbReference type="Gene3D" id="1.25.40.410">
    <property type="match status" value="1"/>
</dbReference>
<evidence type="ECO:0000259" key="14">
    <source>
        <dbReference type="PROSITE" id="PS51650"/>
    </source>
</evidence>
<feature type="region of interest" description="Disordered" evidence="11">
    <location>
        <begin position="1575"/>
        <end position="1663"/>
    </location>
</feature>
<name>A0A8D0AS19_SANLU</name>
<dbReference type="Pfam" id="PF23554">
    <property type="entry name" value="TPR_DOCK"/>
    <property type="match status" value="1"/>
</dbReference>
<dbReference type="InterPro" id="IPR027007">
    <property type="entry name" value="C2_DOCK-type_domain"/>
</dbReference>
<dbReference type="FunFam" id="2.60.40.150:FF:000044">
    <property type="entry name" value="dedicator of cytokinesis protein 1"/>
    <property type="match status" value="1"/>
</dbReference>
<feature type="coiled-coil region" evidence="10">
    <location>
        <begin position="721"/>
        <end position="748"/>
    </location>
</feature>
<dbReference type="Pfam" id="PF20421">
    <property type="entry name" value="DHR-2_Lobe_C"/>
    <property type="match status" value="1"/>
</dbReference>
<sequence length="1749" mass="202999">FYRWFINYIYIELSLQIGDTVHILETHGDWYRGHRLRRKSKKGIFPACYIHLKEATVEGSGQKETVIPTELPLVQEVTTTLREWATIWRDLYVGDKREMFNSVRDMIYDLIEWRSQILSGTLPQDELAELKQRVTSKIDYGNKYLDLDLVVRDKDGNILDPEITSTVSLFRAHEAASKQIEDRIQEEKSQKQNIDLTRQAKFASTPSFALFVTLKNVVCKIGEDAEVLMSLYDPVDSKFISENYLVKWSSSGLVKDIDQLHNLRAVFTDLGSEDLKREKISFVCQIVRVGRMELRDNNTKKLTSGLRRPFGVAVMDVTDIITGKMDDEDKQHFIPFQLALDDAMIRHKQLNISRFSPRVAGENDFLQTVINKVITAKEVNHKGQGLWVTLKLLPGDIHQIRKDFPHLVDRSTAVARKMGFPEIIMPGDVRNDIYVTLALGDFDKGSKTTPKNVEVTMSVYDEDGKKLENVIFPGAGDEGINEYKSVIYYQVKQPRWFETIKYVSISNVNSNDQHLAVFCLSHVSFLPPTAKDKSEKIFALSFVKLMRYDGTTLRDGEHDLIVYKAEAKKLEESSLYLNLPATKLELEEKGYSTTGKNTQNLGNCTISKDSFQISTLVCSTKLTQNVDLLGLLKWRSNTSLLQQNLRQLMKVEGGEVVKFLQDTLDALFNIMMENSDSDTFDTLVFDALVFIIGLIADRKFQHFNPVLETYIRKHFSATLAYTKLTKVLKNYVDNAEKLTEQLLKAMKALEYIFKFIVRSRVLFNQYADFMESLRNLFTSFNDMMNSNSENTGMVKGAALKYIPTIVNDVKLILLPLMTDQLKFHLEKREEPKACCQLLSDILEVLYRKDVGPTQWHVQIVMEKLLRTVNRTVISMGRDSPHIGSFVASMTATLRQMDDYHYAHLISTFGKIRSDVVDFLMETFIMFKDLIGKNVYPSDWVIMNMMQNKVFLRAINQYAAVLNKKFLDQTNFELQLWNNYFHLAVAFLTQESLQLENFSSDKRAKIFQKYQDMRRQIGFEIRDMWYNLGPHKIKFIPEMVGPILEMTLVPEIELRKATIPIFFDMMQCEFHFTCSFQRFENEIITKLDHEVEGGRGDEQYKVLFQKILLEHCRKHKYLAKTGENFVTLVVRLLERLLDYRTIMHDENKENRMSCTVNVLNFYKEIDREEMYIRYLYKLCDLHKECDNYTEAAYTLLLHAKLLKWSDEQCAAHLTQRDGYQASTQGQLKDQLYQQIINYFDKGKMWEEAIILGKELAEQYENEMFDFEQLSASLRKQAQFYENIVKVIRPKPDYFAVGYYGIGFPSFLRNKMFIYRGKEYERREDFEARLLTQFPNAEKMKTTTPPSEDTKCSSGQYIQCFTVKPILDLPAKFQNKPVSEQIVSFYTVNEVHKFQYSRPVRKGEKDPDNEFANMWIERTTYTTAYKLPGILRWFEVKSVSTEEISPLENAMETMQLTNEKISSMVQRHLNDSNLPINPLSMLLNGIVDPAVMGGFTNYEKAFFNDKYIQEHPEDLEKIEKLKDFIAWQIPHLSEGVRIHGEKVTEALRPFHDRLEACFKQLREKVEKQYGVKTLPAVDERRGPCPQSMVRSFTMPSSQRPLSVASVTSISSDNSPSRPGSDGFALEPLLPKKLHTKSQDKLDRDEPERERKEKKKEKRNSKHQEIFDKEMKTTEITLQPAEAVILSETVLKMWPILEIHVSLFLSLPLLLFCFYFKLFSSFLSSFLSCTYASALTICRGFSWFTKKKVGVM</sequence>
<evidence type="ECO:0000259" key="15">
    <source>
        <dbReference type="PROSITE" id="PS51651"/>
    </source>
</evidence>
<evidence type="ECO:0000256" key="1">
    <source>
        <dbReference type="ARBA" id="ARBA00004370"/>
    </source>
</evidence>
<dbReference type="GO" id="GO:0016477">
    <property type="term" value="P:cell migration"/>
    <property type="evidence" value="ECO:0007669"/>
    <property type="project" value="TreeGrafter"/>
</dbReference>
<evidence type="ECO:0000256" key="7">
    <source>
        <dbReference type="ARBA" id="ARBA00023136"/>
    </source>
</evidence>
<evidence type="ECO:0000313" key="16">
    <source>
        <dbReference type="Ensembl" id="ENSSLUP00000056450.1"/>
    </source>
</evidence>
<dbReference type="InterPro" id="IPR043161">
    <property type="entry name" value="DOCK_C_lobe_A"/>
</dbReference>
<keyword evidence="7 12" id="KW-0472">Membrane</keyword>
<feature type="compositionally biased region" description="Polar residues" evidence="11">
    <location>
        <begin position="1586"/>
        <end position="1615"/>
    </location>
</feature>
<dbReference type="Gene3D" id="1.20.1270.350">
    <property type="entry name" value="Dedicator of cytokinesis N-terminal subdomain"/>
    <property type="match status" value="1"/>
</dbReference>
<comment type="similarity">
    <text evidence="9">Belongs to the DOCK family.</text>
</comment>
<dbReference type="Gene3D" id="2.30.30.40">
    <property type="entry name" value="SH3 Domains"/>
    <property type="match status" value="1"/>
</dbReference>
<feature type="compositionally biased region" description="Basic and acidic residues" evidence="11">
    <location>
        <begin position="1634"/>
        <end position="1648"/>
    </location>
</feature>
<dbReference type="InterPro" id="IPR016024">
    <property type="entry name" value="ARM-type_fold"/>
</dbReference>
<evidence type="ECO:0000259" key="13">
    <source>
        <dbReference type="PROSITE" id="PS50002"/>
    </source>
</evidence>
<feature type="transmembrane region" description="Helical" evidence="12">
    <location>
        <begin position="1690"/>
        <end position="1712"/>
    </location>
</feature>
<dbReference type="GO" id="GO:0005886">
    <property type="term" value="C:plasma membrane"/>
    <property type="evidence" value="ECO:0007669"/>
    <property type="project" value="TreeGrafter"/>
</dbReference>
<evidence type="ECO:0000256" key="6">
    <source>
        <dbReference type="ARBA" id="ARBA00022658"/>
    </source>
</evidence>
<dbReference type="GeneTree" id="ENSGT00940000154974"/>
<dbReference type="GO" id="GO:0007264">
    <property type="term" value="P:small GTPase-mediated signal transduction"/>
    <property type="evidence" value="ECO:0007669"/>
    <property type="project" value="InterPro"/>
</dbReference>
<dbReference type="PANTHER" id="PTHR45653:SF1">
    <property type="entry name" value="DEDICATOR OF CYTOKINESIS PROTEIN 1"/>
    <property type="match status" value="1"/>
</dbReference>
<feature type="transmembrane region" description="Helical" evidence="12">
    <location>
        <begin position="1719"/>
        <end position="1741"/>
    </location>
</feature>
<proteinExistence type="inferred from homology"/>
<dbReference type="InterPro" id="IPR056372">
    <property type="entry name" value="TPR_DOCK"/>
</dbReference>
<protein>
    <submittedName>
        <fullName evidence="16">Dedicator of cytokinesis 1</fullName>
    </submittedName>
</protein>
<dbReference type="PANTHER" id="PTHR45653">
    <property type="entry name" value="DEDICATOR OF CYTOKINESIS"/>
    <property type="match status" value="1"/>
</dbReference>
<dbReference type="Gene3D" id="2.60.40.150">
    <property type="entry name" value="C2 domain"/>
    <property type="match status" value="1"/>
</dbReference>
<dbReference type="PROSITE" id="PS51650">
    <property type="entry name" value="C2_DOCK"/>
    <property type="match status" value="1"/>
</dbReference>
<dbReference type="InterPro" id="IPR036028">
    <property type="entry name" value="SH3-like_dom_sf"/>
</dbReference>
<dbReference type="InterPro" id="IPR046770">
    <property type="entry name" value="DOCKER_Lobe_B"/>
</dbReference>
<dbReference type="FunFam" id="1.20.58.740:FF:000004">
    <property type="entry name" value="Dedicator of cytokinesis protein 1"/>
    <property type="match status" value="1"/>
</dbReference>
<dbReference type="Pfam" id="PF14429">
    <property type="entry name" value="DOCK-C2"/>
    <property type="match status" value="1"/>
</dbReference>
<dbReference type="InterPro" id="IPR046773">
    <property type="entry name" value="DOCKER_Lobe_C"/>
</dbReference>
<dbReference type="GO" id="GO:0005737">
    <property type="term" value="C:cytoplasm"/>
    <property type="evidence" value="ECO:0007669"/>
    <property type="project" value="UniProtKB-SubCell"/>
</dbReference>
<dbReference type="Gene3D" id="1.20.58.740">
    <property type="match status" value="1"/>
</dbReference>
<dbReference type="Pfam" id="PF20422">
    <property type="entry name" value="DHR-2_Lobe_B"/>
    <property type="match status" value="1"/>
</dbReference>
<keyword evidence="6" id="KW-0344">Guanine-nucleotide releasing factor</keyword>